<evidence type="ECO:0000313" key="2">
    <source>
        <dbReference type="EMBL" id="GAI27734.1"/>
    </source>
</evidence>
<accession>X1P9Y1</accession>
<dbReference type="SUPFAM" id="SSF102114">
    <property type="entry name" value="Radical SAM enzymes"/>
    <property type="match status" value="1"/>
</dbReference>
<dbReference type="InterPro" id="IPR013785">
    <property type="entry name" value="Aldolase_TIM"/>
</dbReference>
<gene>
    <name evidence="2" type="ORF">S06H3_30288</name>
</gene>
<reference evidence="2" key="1">
    <citation type="journal article" date="2014" name="Front. Microbiol.">
        <title>High frequency of phylogenetically diverse reductive dehalogenase-homologous genes in deep subseafloor sedimentary metagenomes.</title>
        <authorList>
            <person name="Kawai M."/>
            <person name="Futagami T."/>
            <person name="Toyoda A."/>
            <person name="Takaki Y."/>
            <person name="Nishi S."/>
            <person name="Hori S."/>
            <person name="Arai W."/>
            <person name="Tsubouchi T."/>
            <person name="Morono Y."/>
            <person name="Uchiyama I."/>
            <person name="Ito T."/>
            <person name="Fujiyama A."/>
            <person name="Inagaki F."/>
            <person name="Takami H."/>
        </authorList>
    </citation>
    <scope>NUCLEOTIDE SEQUENCE</scope>
    <source>
        <strain evidence="2">Expedition CK06-06</strain>
    </source>
</reference>
<proteinExistence type="predicted"/>
<name>X1P9Y1_9ZZZZ</name>
<organism evidence="2">
    <name type="scientific">marine sediment metagenome</name>
    <dbReference type="NCBI Taxonomy" id="412755"/>
    <lineage>
        <taxon>unclassified sequences</taxon>
        <taxon>metagenomes</taxon>
        <taxon>ecological metagenomes</taxon>
    </lineage>
</organism>
<feature type="domain" description="4Fe4S-binding SPASM" evidence="1">
    <location>
        <begin position="3"/>
        <end position="55"/>
    </location>
</feature>
<dbReference type="InterPro" id="IPR058240">
    <property type="entry name" value="rSAM_sf"/>
</dbReference>
<sequence>ALLNAKGDVVPCNIFYDKKDYIYGNIHDNSFYEIWTGARRKEINKKISEAKFCKCGSYFRCRLDVINRHLQRVKYPERNDEFI</sequence>
<dbReference type="InterPro" id="IPR023885">
    <property type="entry name" value="4Fe4S-binding_SPASM_dom"/>
</dbReference>
<dbReference type="CDD" id="cd21109">
    <property type="entry name" value="SPASM"/>
    <property type="match status" value="1"/>
</dbReference>
<dbReference type="AlphaFoldDB" id="X1P9Y1"/>
<evidence type="ECO:0000259" key="1">
    <source>
        <dbReference type="Pfam" id="PF13186"/>
    </source>
</evidence>
<dbReference type="Pfam" id="PF13186">
    <property type="entry name" value="SPASM"/>
    <property type="match status" value="1"/>
</dbReference>
<dbReference type="Gene3D" id="3.20.20.70">
    <property type="entry name" value="Aldolase class I"/>
    <property type="match status" value="1"/>
</dbReference>
<feature type="non-terminal residue" evidence="2">
    <location>
        <position position="1"/>
    </location>
</feature>
<comment type="caution">
    <text evidence="2">The sequence shown here is derived from an EMBL/GenBank/DDBJ whole genome shotgun (WGS) entry which is preliminary data.</text>
</comment>
<dbReference type="EMBL" id="BARV01017824">
    <property type="protein sequence ID" value="GAI27734.1"/>
    <property type="molecule type" value="Genomic_DNA"/>
</dbReference>
<protein>
    <recommendedName>
        <fullName evidence="1">4Fe4S-binding SPASM domain-containing protein</fullName>
    </recommendedName>
</protein>